<sequence>MTTSGVSRTRLHELLDSKVFATVATIQPDGRPQQSVVWVLRDGDDVLFTIGLGSRKERNLRRDPRVSVLVSPADAPYTYAAIYGTATLDTTAGQDLIDRLAIKYTGLTYAEHSERTPEAATDLTRIAAVRVTPTRIAGRL</sequence>
<dbReference type="Proteomes" id="UP001206128">
    <property type="component" value="Unassembled WGS sequence"/>
</dbReference>
<dbReference type="NCBIfam" id="TIGR03618">
    <property type="entry name" value="Rv1155_F420"/>
    <property type="match status" value="1"/>
</dbReference>
<dbReference type="InterPro" id="IPR011576">
    <property type="entry name" value="Pyridox_Oxase_N"/>
</dbReference>
<dbReference type="Pfam" id="PF01243">
    <property type="entry name" value="PNPOx_N"/>
    <property type="match status" value="1"/>
</dbReference>
<evidence type="ECO:0000313" key="4">
    <source>
        <dbReference type="Proteomes" id="UP001206128"/>
    </source>
</evidence>
<keyword evidence="1" id="KW-0560">Oxidoreductase</keyword>
<feature type="domain" description="Pyridoxamine 5'-phosphate oxidase N-terminal" evidence="2">
    <location>
        <begin position="11"/>
        <end position="133"/>
    </location>
</feature>
<evidence type="ECO:0000313" key="3">
    <source>
        <dbReference type="EMBL" id="MCP2164331.1"/>
    </source>
</evidence>
<dbReference type="EMBL" id="JAMTCK010000002">
    <property type="protein sequence ID" value="MCP2164331.1"/>
    <property type="molecule type" value="Genomic_DNA"/>
</dbReference>
<dbReference type="RefSeq" id="WP_253767840.1">
    <property type="nucleotide sequence ID" value="NZ_JAMTCK010000002.1"/>
</dbReference>
<dbReference type="GO" id="GO:0005829">
    <property type="term" value="C:cytosol"/>
    <property type="evidence" value="ECO:0007669"/>
    <property type="project" value="TreeGrafter"/>
</dbReference>
<dbReference type="GO" id="GO:0016627">
    <property type="term" value="F:oxidoreductase activity, acting on the CH-CH group of donors"/>
    <property type="evidence" value="ECO:0007669"/>
    <property type="project" value="TreeGrafter"/>
</dbReference>
<accession>A0AAE3KDQ3</accession>
<name>A0AAE3KDQ3_9PSEU</name>
<comment type="caution">
    <text evidence="3">The sequence shown here is derived from an EMBL/GenBank/DDBJ whole genome shotgun (WGS) entry which is preliminary data.</text>
</comment>
<dbReference type="PANTHER" id="PTHR35176:SF6">
    <property type="entry name" value="HEME OXYGENASE HI_0854-RELATED"/>
    <property type="match status" value="1"/>
</dbReference>
<keyword evidence="4" id="KW-1185">Reference proteome</keyword>
<dbReference type="GO" id="GO:0070967">
    <property type="term" value="F:coenzyme F420 binding"/>
    <property type="evidence" value="ECO:0007669"/>
    <property type="project" value="TreeGrafter"/>
</dbReference>
<evidence type="ECO:0000256" key="1">
    <source>
        <dbReference type="ARBA" id="ARBA00023002"/>
    </source>
</evidence>
<evidence type="ECO:0000259" key="2">
    <source>
        <dbReference type="Pfam" id="PF01243"/>
    </source>
</evidence>
<reference evidence="3" key="1">
    <citation type="submission" date="2022-06" db="EMBL/GenBank/DDBJ databases">
        <title>Genomic Encyclopedia of Archaeal and Bacterial Type Strains, Phase II (KMG-II): from individual species to whole genera.</title>
        <authorList>
            <person name="Goeker M."/>
        </authorList>
    </citation>
    <scope>NUCLEOTIDE SEQUENCE</scope>
    <source>
        <strain evidence="3">DSM 43935</strain>
    </source>
</reference>
<organism evidence="3 4">
    <name type="scientific">Goodfellowiella coeruleoviolacea</name>
    <dbReference type="NCBI Taxonomy" id="334858"/>
    <lineage>
        <taxon>Bacteria</taxon>
        <taxon>Bacillati</taxon>
        <taxon>Actinomycetota</taxon>
        <taxon>Actinomycetes</taxon>
        <taxon>Pseudonocardiales</taxon>
        <taxon>Pseudonocardiaceae</taxon>
        <taxon>Goodfellowiella</taxon>
    </lineage>
</organism>
<dbReference type="PANTHER" id="PTHR35176">
    <property type="entry name" value="HEME OXYGENASE HI_0854-RELATED"/>
    <property type="match status" value="1"/>
</dbReference>
<protein>
    <submittedName>
        <fullName evidence="3">PPOX class probable F420-dependent enzyme</fullName>
    </submittedName>
</protein>
<gene>
    <name evidence="3" type="ORF">LX83_001171</name>
</gene>
<dbReference type="AlphaFoldDB" id="A0AAE3KDQ3"/>
<dbReference type="InterPro" id="IPR019920">
    <property type="entry name" value="F420-binding_dom_put"/>
</dbReference>
<dbReference type="SUPFAM" id="SSF50475">
    <property type="entry name" value="FMN-binding split barrel"/>
    <property type="match status" value="1"/>
</dbReference>
<dbReference type="InterPro" id="IPR012349">
    <property type="entry name" value="Split_barrel_FMN-bd"/>
</dbReference>
<dbReference type="Gene3D" id="2.30.110.10">
    <property type="entry name" value="Electron Transport, Fmn-binding Protein, Chain A"/>
    <property type="match status" value="1"/>
</dbReference>
<dbReference type="InterPro" id="IPR052019">
    <property type="entry name" value="F420H2_bilvrd_red/Heme_oxyg"/>
</dbReference>
<proteinExistence type="predicted"/>